<dbReference type="AlphaFoldDB" id="A0A0L0GFU2"/>
<dbReference type="InterPro" id="IPR036322">
    <property type="entry name" value="WD40_repeat_dom_sf"/>
</dbReference>
<feature type="repeat" description="WD" evidence="8">
    <location>
        <begin position="48"/>
        <end position="89"/>
    </location>
</feature>
<dbReference type="PROSITE" id="PS50294">
    <property type="entry name" value="WD_REPEATS_REGION"/>
    <property type="match status" value="2"/>
</dbReference>
<dbReference type="Proteomes" id="UP000054560">
    <property type="component" value="Unassembled WGS sequence"/>
</dbReference>
<comment type="function">
    <text evidence="7">Component of the eukaryotic translation initiation factor 3 (eIF-3) complex, which is involved in protein synthesis of a specialized repertoire of mRNAs and, together with other initiation factors, stimulates binding of mRNA and methionyl-tRNAi to the 40S ribosome. The eIF-3 complex specifically targets and initiates translation of a subset of mRNAs involved in cell proliferation.</text>
</comment>
<dbReference type="FunFam" id="2.130.10.10:FF:000127">
    <property type="entry name" value="Eukaryotic translation initiation factor 3 subunit I"/>
    <property type="match status" value="1"/>
</dbReference>
<accession>A0A0L0GFU2</accession>
<feature type="repeat" description="WD" evidence="8">
    <location>
        <begin position="6"/>
        <end position="47"/>
    </location>
</feature>
<gene>
    <name evidence="9" type="ORF">SARC_00729</name>
</gene>
<evidence type="ECO:0000256" key="5">
    <source>
        <dbReference type="ARBA" id="ARBA00022917"/>
    </source>
</evidence>
<evidence type="ECO:0000256" key="7">
    <source>
        <dbReference type="HAMAP-Rule" id="MF_03008"/>
    </source>
</evidence>
<dbReference type="InterPro" id="IPR027525">
    <property type="entry name" value="eIF3i"/>
</dbReference>
<dbReference type="SUPFAM" id="SSF50978">
    <property type="entry name" value="WD40 repeat-like"/>
    <property type="match status" value="1"/>
</dbReference>
<dbReference type="GO" id="GO:0071541">
    <property type="term" value="C:eukaryotic translation initiation factor 3 complex, eIF3m"/>
    <property type="evidence" value="ECO:0007669"/>
    <property type="project" value="TreeGrafter"/>
</dbReference>
<feature type="repeat" description="WD" evidence="8">
    <location>
        <begin position="142"/>
        <end position="183"/>
    </location>
</feature>
<dbReference type="OrthoDB" id="24966at2759"/>
<sequence length="325" mass="36799">MKPIMCYGHERSLTQIRYNRSGDLLFSVAKDTKPTVWFSHNGERLGTYKGHKGACWSIDVNWDSTHVVTGAADNTARVWDCETGTELHKLGTETAVRTVRFNEAFNQLAVTTDQRMGFPCEIRLFDLNDSSQMKNNKPHTVVELNDSKVTTAEWGPYDDTYITGHENGEMKLWDIKTWEPTTIVAVHDAQVNDIQMSPNRSCLITASKDHNSKLLDPKTFEVLKTYKTDRPVNSASISPIRDHVLLGGGQDARDVTTTSTRAGKFEVRFFHEIFEEEIGRVKGHFGPINTVQFHPDGTGFASGGEDGYIRLHHFDQDYFNFQFAM</sequence>
<dbReference type="GO" id="GO:0033290">
    <property type="term" value="C:eukaryotic 48S preinitiation complex"/>
    <property type="evidence" value="ECO:0007669"/>
    <property type="project" value="UniProtKB-UniRule"/>
</dbReference>
<dbReference type="RefSeq" id="XP_014161050.1">
    <property type="nucleotide sequence ID" value="XM_014305575.1"/>
</dbReference>
<dbReference type="STRING" id="667725.A0A0L0GFU2"/>
<dbReference type="GO" id="GO:0016282">
    <property type="term" value="C:eukaryotic 43S preinitiation complex"/>
    <property type="evidence" value="ECO:0007669"/>
    <property type="project" value="UniProtKB-UniRule"/>
</dbReference>
<keyword evidence="1 7" id="KW-0963">Cytoplasm</keyword>
<comment type="subcellular location">
    <subcellularLocation>
        <location evidence="7">Cytoplasm</location>
    </subcellularLocation>
</comment>
<evidence type="ECO:0000256" key="6">
    <source>
        <dbReference type="ARBA" id="ARBA00038394"/>
    </source>
</evidence>
<dbReference type="PANTHER" id="PTHR19877">
    <property type="entry name" value="EUKARYOTIC TRANSLATION INITIATION FACTOR 3 SUBUNIT I"/>
    <property type="match status" value="1"/>
</dbReference>
<dbReference type="PANTHER" id="PTHR19877:SF1">
    <property type="entry name" value="EUKARYOTIC TRANSLATION INITIATION FACTOR 3 SUBUNIT I"/>
    <property type="match status" value="1"/>
</dbReference>
<evidence type="ECO:0000313" key="10">
    <source>
        <dbReference type="Proteomes" id="UP000054560"/>
    </source>
</evidence>
<keyword evidence="10" id="KW-1185">Reference proteome</keyword>
<reference evidence="9 10" key="1">
    <citation type="submission" date="2011-02" db="EMBL/GenBank/DDBJ databases">
        <title>The Genome Sequence of Sphaeroforma arctica JP610.</title>
        <authorList>
            <consortium name="The Broad Institute Genome Sequencing Platform"/>
            <person name="Russ C."/>
            <person name="Cuomo C."/>
            <person name="Young S.K."/>
            <person name="Zeng Q."/>
            <person name="Gargeya S."/>
            <person name="Alvarado L."/>
            <person name="Berlin A."/>
            <person name="Chapman S.B."/>
            <person name="Chen Z."/>
            <person name="Freedman E."/>
            <person name="Gellesch M."/>
            <person name="Goldberg J."/>
            <person name="Griggs A."/>
            <person name="Gujja S."/>
            <person name="Heilman E."/>
            <person name="Heiman D."/>
            <person name="Howarth C."/>
            <person name="Mehta T."/>
            <person name="Neiman D."/>
            <person name="Pearson M."/>
            <person name="Roberts A."/>
            <person name="Saif S."/>
            <person name="Shea T."/>
            <person name="Shenoy N."/>
            <person name="Sisk P."/>
            <person name="Stolte C."/>
            <person name="Sykes S."/>
            <person name="White J."/>
            <person name="Yandava C."/>
            <person name="Burger G."/>
            <person name="Gray M.W."/>
            <person name="Holland P.W.H."/>
            <person name="King N."/>
            <person name="Lang F.B.F."/>
            <person name="Roger A.J."/>
            <person name="Ruiz-Trillo I."/>
            <person name="Haas B."/>
            <person name="Nusbaum C."/>
            <person name="Birren B."/>
        </authorList>
    </citation>
    <scope>NUCLEOTIDE SEQUENCE [LARGE SCALE GENOMIC DNA]</scope>
    <source>
        <strain evidence="9 10">JP610</strain>
    </source>
</reference>
<evidence type="ECO:0000256" key="4">
    <source>
        <dbReference type="ARBA" id="ARBA00022737"/>
    </source>
</evidence>
<dbReference type="GeneID" id="25901233"/>
<keyword evidence="5 7" id="KW-0648">Protein biosynthesis</keyword>
<comment type="similarity">
    <text evidence="7">Belongs to the eIF-3 subunit I family.</text>
</comment>
<keyword evidence="3 8" id="KW-0853">WD repeat</keyword>
<evidence type="ECO:0000256" key="2">
    <source>
        <dbReference type="ARBA" id="ARBA00022540"/>
    </source>
</evidence>
<evidence type="ECO:0000256" key="1">
    <source>
        <dbReference type="ARBA" id="ARBA00022490"/>
    </source>
</evidence>
<evidence type="ECO:0000313" key="9">
    <source>
        <dbReference type="EMBL" id="KNC87148.1"/>
    </source>
</evidence>
<keyword evidence="2 7" id="KW-0396">Initiation factor</keyword>
<evidence type="ECO:0000256" key="3">
    <source>
        <dbReference type="ARBA" id="ARBA00022574"/>
    </source>
</evidence>
<dbReference type="InterPro" id="IPR015943">
    <property type="entry name" value="WD40/YVTN_repeat-like_dom_sf"/>
</dbReference>
<dbReference type="SMART" id="SM00320">
    <property type="entry name" value="WD40"/>
    <property type="match status" value="7"/>
</dbReference>
<dbReference type="HAMAP" id="MF_03008">
    <property type="entry name" value="eIF3i"/>
    <property type="match status" value="1"/>
</dbReference>
<evidence type="ECO:0000256" key="8">
    <source>
        <dbReference type="PROSITE-ProRule" id="PRU00221"/>
    </source>
</evidence>
<dbReference type="GO" id="GO:0003723">
    <property type="term" value="F:RNA binding"/>
    <property type="evidence" value="ECO:0007669"/>
    <property type="project" value="TreeGrafter"/>
</dbReference>
<comment type="subunit">
    <text evidence="7">Component of the eukaryotic translation initiation factor 3 (eIF-3) complex.</text>
</comment>
<dbReference type="EMBL" id="KQ241621">
    <property type="protein sequence ID" value="KNC87148.1"/>
    <property type="molecule type" value="Genomic_DNA"/>
</dbReference>
<dbReference type="GO" id="GO:0003743">
    <property type="term" value="F:translation initiation factor activity"/>
    <property type="evidence" value="ECO:0007669"/>
    <property type="project" value="UniProtKB-UniRule"/>
</dbReference>
<comment type="similarity">
    <text evidence="6">Belongs to the WD repeat STRAP family.</text>
</comment>
<proteinExistence type="inferred from homology"/>
<dbReference type="InterPro" id="IPR001680">
    <property type="entry name" value="WD40_rpt"/>
</dbReference>
<feature type="repeat" description="WD" evidence="8">
    <location>
        <begin position="281"/>
        <end position="311"/>
    </location>
</feature>
<keyword evidence="4" id="KW-0677">Repeat</keyword>
<dbReference type="PROSITE" id="PS50082">
    <property type="entry name" value="WD_REPEATS_2"/>
    <property type="match status" value="4"/>
</dbReference>
<dbReference type="GO" id="GO:0001732">
    <property type="term" value="P:formation of cytoplasmic translation initiation complex"/>
    <property type="evidence" value="ECO:0007669"/>
    <property type="project" value="UniProtKB-UniRule"/>
</dbReference>
<name>A0A0L0GFU2_9EUKA</name>
<organism evidence="9 10">
    <name type="scientific">Sphaeroforma arctica JP610</name>
    <dbReference type="NCBI Taxonomy" id="667725"/>
    <lineage>
        <taxon>Eukaryota</taxon>
        <taxon>Ichthyosporea</taxon>
        <taxon>Ichthyophonida</taxon>
        <taxon>Sphaeroforma</taxon>
    </lineage>
</organism>
<dbReference type="Gene3D" id="2.130.10.10">
    <property type="entry name" value="YVTN repeat-like/Quinoprotein amine dehydrogenase"/>
    <property type="match status" value="1"/>
</dbReference>
<dbReference type="Pfam" id="PF24805">
    <property type="entry name" value="EIF3I"/>
    <property type="match status" value="1"/>
</dbReference>
<protein>
    <recommendedName>
        <fullName evidence="7">Eukaryotic translation initiation factor 3 subunit I</fullName>
        <shortName evidence="7">eIF3i</shortName>
    </recommendedName>
</protein>
<dbReference type="eggNOG" id="KOG0643">
    <property type="taxonomic scope" value="Eukaryota"/>
</dbReference>